<name>A0A9D1SKC8_9FIRM</name>
<evidence type="ECO:0000313" key="1">
    <source>
        <dbReference type="EMBL" id="HIU62827.1"/>
    </source>
</evidence>
<dbReference type="Proteomes" id="UP000824145">
    <property type="component" value="Unassembled WGS sequence"/>
</dbReference>
<evidence type="ECO:0000313" key="2">
    <source>
        <dbReference type="Proteomes" id="UP000824145"/>
    </source>
</evidence>
<reference evidence="1" key="1">
    <citation type="submission" date="2020-10" db="EMBL/GenBank/DDBJ databases">
        <authorList>
            <person name="Gilroy R."/>
        </authorList>
    </citation>
    <scope>NUCLEOTIDE SEQUENCE</scope>
    <source>
        <strain evidence="1">9366</strain>
    </source>
</reference>
<comment type="caution">
    <text evidence="1">The sequence shown here is derived from an EMBL/GenBank/DDBJ whole genome shotgun (WGS) entry which is preliminary data.</text>
</comment>
<dbReference type="EMBL" id="DVNJ01000018">
    <property type="protein sequence ID" value="HIU62827.1"/>
    <property type="molecule type" value="Genomic_DNA"/>
</dbReference>
<reference evidence="1" key="2">
    <citation type="journal article" date="2021" name="PeerJ">
        <title>Extensive microbial diversity within the chicken gut microbiome revealed by metagenomics and culture.</title>
        <authorList>
            <person name="Gilroy R."/>
            <person name="Ravi A."/>
            <person name="Getino M."/>
            <person name="Pursley I."/>
            <person name="Horton D.L."/>
            <person name="Alikhan N.F."/>
            <person name="Baker D."/>
            <person name="Gharbi K."/>
            <person name="Hall N."/>
            <person name="Watson M."/>
            <person name="Adriaenssens E.M."/>
            <person name="Foster-Nyarko E."/>
            <person name="Jarju S."/>
            <person name="Secka A."/>
            <person name="Antonio M."/>
            <person name="Oren A."/>
            <person name="Chaudhuri R.R."/>
            <person name="La Ragione R."/>
            <person name="Hildebrand F."/>
            <person name="Pallen M.J."/>
        </authorList>
    </citation>
    <scope>NUCLEOTIDE SEQUENCE</scope>
    <source>
        <strain evidence="1">9366</strain>
    </source>
</reference>
<gene>
    <name evidence="1" type="ORF">IAB07_03545</name>
</gene>
<organism evidence="1 2">
    <name type="scientific">Candidatus Caccalectryoclostridium excrementigallinarum</name>
    <dbReference type="NCBI Taxonomy" id="2840710"/>
    <lineage>
        <taxon>Bacteria</taxon>
        <taxon>Bacillati</taxon>
        <taxon>Bacillota</taxon>
        <taxon>Clostridia</taxon>
        <taxon>Christensenellales</taxon>
        <taxon>Christensenellaceae</taxon>
        <taxon>Christensenellaceae incertae sedis</taxon>
        <taxon>Candidatus Caccalectryoclostridium</taxon>
    </lineage>
</organism>
<proteinExistence type="predicted"/>
<accession>A0A9D1SKC8</accession>
<protein>
    <submittedName>
        <fullName evidence="1">Uncharacterized protein</fullName>
    </submittedName>
</protein>
<dbReference type="AlphaFoldDB" id="A0A9D1SKC8"/>
<sequence>MAEKLQTFSASRFFSCRKTTPPFENDLADRAHNCALRRNSVSPQDRFLEAWFSLFLRENIKVSRSPYPQKFTLSALIRSRCLLIRKMHTAHFRGNGVENIDFQRLYRTF</sequence>